<keyword evidence="4" id="KW-1185">Reference proteome</keyword>
<protein>
    <submittedName>
        <fullName evidence="3">Uncharacterized protein</fullName>
    </submittedName>
</protein>
<accession>A0AA36DID4</accession>
<sequence>MLLHAALLFSFTTSALSLECYQGIEGAVTRRTVLEKVCIYETNTPCDFKTLPESKKNFYVANPGKTFNRCWTGPNRTLCACDTDRCNGNFKLLLNLWMKSRHTNQTQKECVAEYLRKKKNLDLTESSITTFTTEKSNSSTSDWEMSTKSANLTKMNTAKMAESSKLAEKANFSTIKLLATLKTETIASAKSMKSRVTFANYPNSSTPRQKTPGISATTHGPRTSKAPQEPFNYDDDDDITPPAQSHIKDGKKSKKSTTKSSIVAYATICVVLLVLLFVVLPLIALCVVYRKRRKGRKTPAKQVISGQFAKQVPKRSVVVPSQTVKQKQAENVQASRQSSGQSFNWNSLNPQQVPGYSSQSNTRQDTLQSSAQEAQRGNKGQFKHSKQSQTKKSGGKSRFQFWKRDPHPNADSKMVKIDSTTKTGTAVTGSNEMQGLHY</sequence>
<dbReference type="AlphaFoldDB" id="A0AA36DID4"/>
<feature type="compositionally biased region" description="Polar residues" evidence="1">
    <location>
        <begin position="200"/>
        <end position="221"/>
    </location>
</feature>
<dbReference type="Proteomes" id="UP001176961">
    <property type="component" value="Unassembled WGS sequence"/>
</dbReference>
<dbReference type="EMBL" id="CATQJL010000001">
    <property type="protein sequence ID" value="CAJ0588177.1"/>
    <property type="molecule type" value="Genomic_DNA"/>
</dbReference>
<evidence type="ECO:0000313" key="3">
    <source>
        <dbReference type="EMBL" id="CAJ0588177.1"/>
    </source>
</evidence>
<feature type="compositionally biased region" description="Polar residues" evidence="1">
    <location>
        <begin position="320"/>
        <end position="375"/>
    </location>
</feature>
<comment type="caution">
    <text evidence="3">The sequence shown here is derived from an EMBL/GenBank/DDBJ whole genome shotgun (WGS) entry which is preliminary data.</text>
</comment>
<feature type="region of interest" description="Disordered" evidence="1">
    <location>
        <begin position="320"/>
        <end position="438"/>
    </location>
</feature>
<reference evidence="3" key="1">
    <citation type="submission" date="2023-07" db="EMBL/GenBank/DDBJ databases">
        <authorList>
            <consortium name="CYATHOMIX"/>
        </authorList>
    </citation>
    <scope>NUCLEOTIDE SEQUENCE</scope>
    <source>
        <strain evidence="3">N/A</strain>
    </source>
</reference>
<evidence type="ECO:0000256" key="2">
    <source>
        <dbReference type="SAM" id="Phobius"/>
    </source>
</evidence>
<feature type="region of interest" description="Disordered" evidence="1">
    <location>
        <begin position="199"/>
        <end position="254"/>
    </location>
</feature>
<organism evidence="3 4">
    <name type="scientific">Cylicocyclus nassatus</name>
    <name type="common">Nematode worm</name>
    <dbReference type="NCBI Taxonomy" id="53992"/>
    <lineage>
        <taxon>Eukaryota</taxon>
        <taxon>Metazoa</taxon>
        <taxon>Ecdysozoa</taxon>
        <taxon>Nematoda</taxon>
        <taxon>Chromadorea</taxon>
        <taxon>Rhabditida</taxon>
        <taxon>Rhabditina</taxon>
        <taxon>Rhabditomorpha</taxon>
        <taxon>Strongyloidea</taxon>
        <taxon>Strongylidae</taxon>
        <taxon>Cylicocyclus</taxon>
    </lineage>
</organism>
<proteinExistence type="predicted"/>
<feature type="compositionally biased region" description="Basic and acidic residues" evidence="1">
    <location>
        <begin position="402"/>
        <end position="416"/>
    </location>
</feature>
<keyword evidence="2" id="KW-0812">Transmembrane</keyword>
<keyword evidence="2" id="KW-0472">Membrane</keyword>
<evidence type="ECO:0000313" key="4">
    <source>
        <dbReference type="Proteomes" id="UP001176961"/>
    </source>
</evidence>
<name>A0AA36DID4_CYLNA</name>
<feature type="transmembrane region" description="Helical" evidence="2">
    <location>
        <begin position="262"/>
        <end position="289"/>
    </location>
</feature>
<gene>
    <name evidence="3" type="ORF">CYNAS_LOCUS160</name>
</gene>
<feature type="compositionally biased region" description="Polar residues" evidence="1">
    <location>
        <begin position="418"/>
        <end position="438"/>
    </location>
</feature>
<evidence type="ECO:0000256" key="1">
    <source>
        <dbReference type="SAM" id="MobiDB-lite"/>
    </source>
</evidence>
<keyword evidence="2" id="KW-1133">Transmembrane helix</keyword>